<proteinExistence type="predicted"/>
<organism evidence="1 2">
    <name type="scientific">Knipowitschia caucasica</name>
    <name type="common">Caucasian dwarf goby</name>
    <name type="synonym">Pomatoschistus caucasicus</name>
    <dbReference type="NCBI Taxonomy" id="637954"/>
    <lineage>
        <taxon>Eukaryota</taxon>
        <taxon>Metazoa</taxon>
        <taxon>Chordata</taxon>
        <taxon>Craniata</taxon>
        <taxon>Vertebrata</taxon>
        <taxon>Euteleostomi</taxon>
        <taxon>Actinopterygii</taxon>
        <taxon>Neopterygii</taxon>
        <taxon>Teleostei</taxon>
        <taxon>Neoteleostei</taxon>
        <taxon>Acanthomorphata</taxon>
        <taxon>Gobiaria</taxon>
        <taxon>Gobiiformes</taxon>
        <taxon>Gobioidei</taxon>
        <taxon>Gobiidae</taxon>
        <taxon>Gobiinae</taxon>
        <taxon>Knipowitschia</taxon>
    </lineage>
</organism>
<dbReference type="EMBL" id="OZ035841">
    <property type="protein sequence ID" value="CAL1591044.1"/>
    <property type="molecule type" value="Genomic_DNA"/>
</dbReference>
<dbReference type="Proteomes" id="UP001497482">
    <property type="component" value="Chromosome 19"/>
</dbReference>
<dbReference type="AlphaFoldDB" id="A0AAV2KN24"/>
<sequence>MYPLFLGMPLTPTSLLSLKQSQIYSAQSLLEYFCRKNYWSPPEYHLYSTPGHDGKLLLLYKVILSSTHSTYIPDKLCFLLDDAKELAAQTTLWNLDTVLQGGMSSNHSASSSAFTKPQILGSRRTPALASDFDLISGLQKVCCVLTVPPFESRSDVLEFSFF</sequence>
<keyword evidence="2" id="KW-1185">Reference proteome</keyword>
<evidence type="ECO:0000313" key="1">
    <source>
        <dbReference type="EMBL" id="CAL1591044.1"/>
    </source>
</evidence>
<dbReference type="SUPFAM" id="SSF54768">
    <property type="entry name" value="dsRNA-binding domain-like"/>
    <property type="match status" value="1"/>
</dbReference>
<name>A0AAV2KN24_KNICA</name>
<protein>
    <recommendedName>
        <fullName evidence="3">Maturase K</fullName>
    </recommendedName>
</protein>
<gene>
    <name evidence="1" type="ORF">KC01_LOCUS20461</name>
</gene>
<dbReference type="Pfam" id="PF14709">
    <property type="entry name" value="DND1_DSRM"/>
    <property type="match status" value="1"/>
</dbReference>
<reference evidence="1 2" key="1">
    <citation type="submission" date="2024-04" db="EMBL/GenBank/DDBJ databases">
        <authorList>
            <person name="Waldvogel A.-M."/>
            <person name="Schoenle A."/>
        </authorList>
    </citation>
    <scope>NUCLEOTIDE SEQUENCE [LARGE SCALE GENOMIC DNA]</scope>
</reference>
<accession>A0AAV2KN24</accession>
<evidence type="ECO:0000313" key="2">
    <source>
        <dbReference type="Proteomes" id="UP001497482"/>
    </source>
</evidence>
<evidence type="ECO:0008006" key="3">
    <source>
        <dbReference type="Google" id="ProtNLM"/>
    </source>
</evidence>